<dbReference type="SMART" id="SM00450">
    <property type="entry name" value="RHOD"/>
    <property type="match status" value="1"/>
</dbReference>
<dbReference type="Pfam" id="PF00581">
    <property type="entry name" value="Rhodanese"/>
    <property type="match status" value="1"/>
</dbReference>
<dbReference type="CDD" id="cd00158">
    <property type="entry name" value="RHOD"/>
    <property type="match status" value="1"/>
</dbReference>
<feature type="transmembrane region" description="Helical" evidence="1">
    <location>
        <begin position="23"/>
        <end position="44"/>
    </location>
</feature>
<proteinExistence type="predicted"/>
<sequence length="189" mass="21617">MTRFLYGHWISLTNYHSCPRLSYILYCRLSFTCICYILFSTLFLKLHLLFDKKKEKKLPSMSSPKTEEVITVDVKQAKTLLQSGHQYLDVRTQEEFRRGHCQAPKIVNIPYMLSTPQGRVKNEDFLDQVSSLLNPADDIIVGCQSGARSLTATTELLAAGFKKVRNMRGGYMSWVDHSFAINKEEPSAN</sequence>
<keyword evidence="1" id="KW-0472">Membrane</keyword>
<gene>
    <name evidence="3" type="ORF">V5N11_021412</name>
</gene>
<dbReference type="AlphaFoldDB" id="A0ABD1BGD2"/>
<dbReference type="InterPro" id="IPR001763">
    <property type="entry name" value="Rhodanese-like_dom"/>
</dbReference>
<comment type="caution">
    <text evidence="3">The sequence shown here is derived from an EMBL/GenBank/DDBJ whole genome shotgun (WGS) entry which is preliminary data.</text>
</comment>
<reference evidence="3 4" key="1">
    <citation type="submission" date="2024-04" db="EMBL/GenBank/DDBJ databases">
        <title>Genome assembly C_amara_ONT_v2.</title>
        <authorList>
            <person name="Yant L."/>
            <person name="Moore C."/>
            <person name="Slenker M."/>
        </authorList>
    </citation>
    <scope>NUCLEOTIDE SEQUENCE [LARGE SCALE GENOMIC DNA]</scope>
    <source>
        <tissue evidence="3">Leaf</tissue>
    </source>
</reference>
<evidence type="ECO:0000256" key="1">
    <source>
        <dbReference type="SAM" id="Phobius"/>
    </source>
</evidence>
<dbReference type="Proteomes" id="UP001558713">
    <property type="component" value="Unassembled WGS sequence"/>
</dbReference>
<keyword evidence="1" id="KW-1133">Transmembrane helix</keyword>
<dbReference type="PROSITE" id="PS50206">
    <property type="entry name" value="RHODANESE_3"/>
    <property type="match status" value="1"/>
</dbReference>
<keyword evidence="1" id="KW-0812">Transmembrane</keyword>
<dbReference type="InterPro" id="IPR036873">
    <property type="entry name" value="Rhodanese-like_dom_sf"/>
</dbReference>
<organism evidence="3 4">
    <name type="scientific">Cardamine amara subsp. amara</name>
    <dbReference type="NCBI Taxonomy" id="228776"/>
    <lineage>
        <taxon>Eukaryota</taxon>
        <taxon>Viridiplantae</taxon>
        <taxon>Streptophyta</taxon>
        <taxon>Embryophyta</taxon>
        <taxon>Tracheophyta</taxon>
        <taxon>Spermatophyta</taxon>
        <taxon>Magnoliopsida</taxon>
        <taxon>eudicotyledons</taxon>
        <taxon>Gunneridae</taxon>
        <taxon>Pentapetalae</taxon>
        <taxon>rosids</taxon>
        <taxon>malvids</taxon>
        <taxon>Brassicales</taxon>
        <taxon>Brassicaceae</taxon>
        <taxon>Cardamineae</taxon>
        <taxon>Cardamine</taxon>
    </lineage>
</organism>
<evidence type="ECO:0000313" key="4">
    <source>
        <dbReference type="Proteomes" id="UP001558713"/>
    </source>
</evidence>
<dbReference type="PANTHER" id="PTHR44542:SF12">
    <property type="entry name" value="THIOSULFATE SULFURTRANSFERASE 18"/>
    <property type="match status" value="1"/>
</dbReference>
<evidence type="ECO:0000259" key="2">
    <source>
        <dbReference type="PROSITE" id="PS50206"/>
    </source>
</evidence>
<dbReference type="FunFam" id="3.40.250.10:FF:000062">
    <property type="entry name" value="Thiosulfate sulfurtransferase 16, chloroplastic"/>
    <property type="match status" value="1"/>
</dbReference>
<protein>
    <submittedName>
        <fullName evidence="3">Thiosulfate sulfurtransferase 18</fullName>
    </submittedName>
</protein>
<dbReference type="InterPro" id="IPR044684">
    <property type="entry name" value="STR17/STR18/HARC1-like"/>
</dbReference>
<dbReference type="Gene3D" id="3.40.250.10">
    <property type="entry name" value="Rhodanese-like domain"/>
    <property type="match status" value="1"/>
</dbReference>
<dbReference type="SUPFAM" id="SSF52821">
    <property type="entry name" value="Rhodanese/Cell cycle control phosphatase"/>
    <property type="match status" value="1"/>
</dbReference>
<keyword evidence="4" id="KW-1185">Reference proteome</keyword>
<dbReference type="EMBL" id="JBANAX010000253">
    <property type="protein sequence ID" value="KAL1217064.1"/>
    <property type="molecule type" value="Genomic_DNA"/>
</dbReference>
<name>A0ABD1BGD2_CARAN</name>
<evidence type="ECO:0000313" key="3">
    <source>
        <dbReference type="EMBL" id="KAL1217064.1"/>
    </source>
</evidence>
<accession>A0ABD1BGD2</accession>
<dbReference type="PANTHER" id="PTHR44542">
    <property type="entry name" value="THIOSULFATE SULFURTRANSFERASE 18"/>
    <property type="match status" value="1"/>
</dbReference>
<feature type="domain" description="Rhodanese" evidence="2">
    <location>
        <begin position="81"/>
        <end position="183"/>
    </location>
</feature>